<evidence type="ECO:0000259" key="6">
    <source>
        <dbReference type="Pfam" id="PF10629"/>
    </source>
</evidence>
<dbReference type="InterPro" id="IPR018902">
    <property type="entry name" value="CMI2A-C-like_dom"/>
</dbReference>
<keyword evidence="2" id="KW-0963">Cytoplasm</keyword>
<evidence type="ECO:0000256" key="3">
    <source>
        <dbReference type="ARBA" id="ARBA00023212"/>
    </source>
</evidence>
<dbReference type="GO" id="GO:0015630">
    <property type="term" value="C:microtubule cytoskeleton"/>
    <property type="evidence" value="ECO:0007669"/>
    <property type="project" value="UniProtKB-ARBA"/>
</dbReference>
<protein>
    <recommendedName>
        <fullName evidence="6">Ciliary microtubule inner protein 2A-C-like domain-containing protein</fullName>
    </recommendedName>
</protein>
<name>A0AAN8NSY7_POLSC</name>
<evidence type="ECO:0000256" key="4">
    <source>
        <dbReference type="ARBA" id="ARBA00023273"/>
    </source>
</evidence>
<evidence type="ECO:0000256" key="1">
    <source>
        <dbReference type="ARBA" id="ARBA00004430"/>
    </source>
</evidence>
<dbReference type="AlphaFoldDB" id="A0AAN8NSY7"/>
<sequence length="118" mass="13484">MTDAETQDAFRRIQAIKSRFPGHSAYGYSHGAGEKVRGTNIAKNEFLSCLRQKRATEWQPVCLSEHPRPFEITCYAIHHKHVGHIPNYGGHIPGAKFRYGTTYGHDTIDAKRWFRGEN</sequence>
<reference evidence="7 8" key="1">
    <citation type="submission" date="2023-10" db="EMBL/GenBank/DDBJ databases">
        <title>Genomes of two closely related lineages of the louse Polyplax serrata with different host specificities.</title>
        <authorList>
            <person name="Martinu J."/>
            <person name="Tarabai H."/>
            <person name="Stefka J."/>
            <person name="Hypsa V."/>
        </authorList>
    </citation>
    <scope>NUCLEOTIDE SEQUENCE [LARGE SCALE GENOMIC DNA]</scope>
    <source>
        <strain evidence="7">HR10_N</strain>
    </source>
</reference>
<gene>
    <name evidence="7" type="ORF">RUM43_011036</name>
</gene>
<dbReference type="EMBL" id="JAWJWE010000039">
    <property type="protein sequence ID" value="KAK6620741.1"/>
    <property type="molecule type" value="Genomic_DNA"/>
</dbReference>
<dbReference type="Pfam" id="PF10629">
    <property type="entry name" value="CMI2B-like"/>
    <property type="match status" value="1"/>
</dbReference>
<comment type="caution">
    <text evidence="7">The sequence shown here is derived from an EMBL/GenBank/DDBJ whole genome shotgun (WGS) entry which is preliminary data.</text>
</comment>
<accession>A0AAN8NSY7</accession>
<keyword evidence="3" id="KW-0206">Cytoskeleton</keyword>
<feature type="domain" description="Ciliary microtubule inner protein 2A-C-like" evidence="6">
    <location>
        <begin position="83"/>
        <end position="107"/>
    </location>
</feature>
<keyword evidence="4" id="KW-0966">Cell projection</keyword>
<organism evidence="7 8">
    <name type="scientific">Polyplax serrata</name>
    <name type="common">Common mouse louse</name>
    <dbReference type="NCBI Taxonomy" id="468196"/>
    <lineage>
        <taxon>Eukaryota</taxon>
        <taxon>Metazoa</taxon>
        <taxon>Ecdysozoa</taxon>
        <taxon>Arthropoda</taxon>
        <taxon>Hexapoda</taxon>
        <taxon>Insecta</taxon>
        <taxon>Pterygota</taxon>
        <taxon>Neoptera</taxon>
        <taxon>Paraneoptera</taxon>
        <taxon>Psocodea</taxon>
        <taxon>Troctomorpha</taxon>
        <taxon>Phthiraptera</taxon>
        <taxon>Anoplura</taxon>
        <taxon>Polyplacidae</taxon>
        <taxon>Polyplax</taxon>
    </lineage>
</organism>
<dbReference type="GO" id="GO:0005930">
    <property type="term" value="C:axoneme"/>
    <property type="evidence" value="ECO:0007669"/>
    <property type="project" value="UniProtKB-SubCell"/>
</dbReference>
<dbReference type="Proteomes" id="UP001372834">
    <property type="component" value="Unassembled WGS sequence"/>
</dbReference>
<evidence type="ECO:0000256" key="5">
    <source>
        <dbReference type="ARBA" id="ARBA00035661"/>
    </source>
</evidence>
<comment type="similarity">
    <text evidence="5">Belongs to the CIMIP2 family.</text>
</comment>
<dbReference type="PANTHER" id="PTHR22146">
    <property type="entry name" value="CAT EYE SYNDROME CRITICAL REGION PROTEIN 6"/>
    <property type="match status" value="1"/>
</dbReference>
<proteinExistence type="inferred from homology"/>
<evidence type="ECO:0000313" key="7">
    <source>
        <dbReference type="EMBL" id="KAK6620741.1"/>
    </source>
</evidence>
<evidence type="ECO:0000256" key="2">
    <source>
        <dbReference type="ARBA" id="ARBA00022490"/>
    </source>
</evidence>
<comment type="subcellular location">
    <subcellularLocation>
        <location evidence="1">Cytoplasm</location>
        <location evidence="1">Cytoskeleton</location>
        <location evidence="1">Cilium axoneme</location>
    </subcellularLocation>
</comment>
<dbReference type="PANTHER" id="PTHR22146:SF8">
    <property type="entry name" value="PROTEIN FAM166B"/>
    <property type="match status" value="1"/>
</dbReference>
<evidence type="ECO:0000313" key="8">
    <source>
        <dbReference type="Proteomes" id="UP001372834"/>
    </source>
</evidence>